<dbReference type="EMBL" id="MN740828">
    <property type="protein sequence ID" value="QHU13978.1"/>
    <property type="molecule type" value="Genomic_DNA"/>
</dbReference>
<organism evidence="3">
    <name type="scientific">viral metagenome</name>
    <dbReference type="NCBI Taxonomy" id="1070528"/>
    <lineage>
        <taxon>unclassified sequences</taxon>
        <taxon>metagenomes</taxon>
        <taxon>organismal metagenomes</taxon>
    </lineage>
</organism>
<accession>A0A6C0KCE8</accession>
<feature type="region of interest" description="Disordered" evidence="2">
    <location>
        <begin position="19"/>
        <end position="40"/>
    </location>
</feature>
<sequence length="222" mass="26067">MLVKKKQLGIYYTRKLRGRTNKNKLKKNDRSTRSRQYGGGNSFQDLQIERSYIKNEYSNKLLALQNRIQKLQIIWEDASRKCAIPGQLHSKIIRTGDERTLWTTVYSRNQHPGWLDKKKTAENEALCTQKEWDDTIQIQSSTRQELDNLTGKFDILRREFIDWEKDIKQRIQVAFNTEKYKVGSTAFKLRARNLEEAAAQAKAEEEAYIRTTAAASRSRSRF</sequence>
<keyword evidence="1" id="KW-0175">Coiled coil</keyword>
<protein>
    <submittedName>
        <fullName evidence="3">Uncharacterized protein</fullName>
    </submittedName>
</protein>
<evidence type="ECO:0000313" key="3">
    <source>
        <dbReference type="EMBL" id="QHU13978.1"/>
    </source>
</evidence>
<feature type="coiled-coil region" evidence="1">
    <location>
        <begin position="184"/>
        <end position="211"/>
    </location>
</feature>
<evidence type="ECO:0000256" key="2">
    <source>
        <dbReference type="SAM" id="MobiDB-lite"/>
    </source>
</evidence>
<name>A0A6C0KCE8_9ZZZZ</name>
<evidence type="ECO:0000256" key="1">
    <source>
        <dbReference type="SAM" id="Coils"/>
    </source>
</evidence>
<dbReference type="AlphaFoldDB" id="A0A6C0KCE8"/>
<reference evidence="3" key="1">
    <citation type="journal article" date="2020" name="Nature">
        <title>Giant virus diversity and host interactions through global metagenomics.</title>
        <authorList>
            <person name="Schulz F."/>
            <person name="Roux S."/>
            <person name="Paez-Espino D."/>
            <person name="Jungbluth S."/>
            <person name="Walsh D.A."/>
            <person name="Denef V.J."/>
            <person name="McMahon K.D."/>
            <person name="Konstantinidis K.T."/>
            <person name="Eloe-Fadrosh E.A."/>
            <person name="Kyrpides N.C."/>
            <person name="Woyke T."/>
        </authorList>
    </citation>
    <scope>NUCLEOTIDE SEQUENCE</scope>
    <source>
        <strain evidence="3">GVMAG-S-1101182-85</strain>
    </source>
</reference>
<proteinExistence type="predicted"/>